<evidence type="ECO:0000313" key="7">
    <source>
        <dbReference type="EMBL" id="BEQ13430.1"/>
    </source>
</evidence>
<keyword evidence="8" id="KW-1185">Reference proteome</keyword>
<evidence type="ECO:0000256" key="5">
    <source>
        <dbReference type="ARBA" id="ARBA00023136"/>
    </source>
</evidence>
<keyword evidence="5 6" id="KW-0472">Membrane</keyword>
<feature type="transmembrane region" description="Helical" evidence="6">
    <location>
        <begin position="26"/>
        <end position="43"/>
    </location>
</feature>
<evidence type="ECO:0000256" key="6">
    <source>
        <dbReference type="SAM" id="Phobius"/>
    </source>
</evidence>
<dbReference type="Proteomes" id="UP001366166">
    <property type="component" value="Chromosome"/>
</dbReference>
<dbReference type="PANTHER" id="PTHR30482:SF10">
    <property type="entry name" value="HIGH-AFFINITY BRANCHED-CHAIN AMINO ACID TRANSPORT PROTEIN BRAE"/>
    <property type="match status" value="1"/>
</dbReference>
<gene>
    <name evidence="7" type="ORF">FAK_04960</name>
</gene>
<protein>
    <submittedName>
        <fullName evidence="7">Branched-chain amino acid ABC transporter permease</fullName>
    </submittedName>
</protein>
<evidence type="ECO:0000256" key="4">
    <source>
        <dbReference type="ARBA" id="ARBA00022989"/>
    </source>
</evidence>
<name>A0AAU9EBS0_9BACT</name>
<evidence type="ECO:0000256" key="3">
    <source>
        <dbReference type="ARBA" id="ARBA00022692"/>
    </source>
</evidence>
<feature type="transmembrane region" description="Helical" evidence="6">
    <location>
        <begin position="50"/>
        <end position="68"/>
    </location>
</feature>
<dbReference type="Pfam" id="PF02653">
    <property type="entry name" value="BPD_transp_2"/>
    <property type="match status" value="1"/>
</dbReference>
<sequence length="318" mass="34557">MALLALFPLLVKLVAPEMWELTAHIGIKILLNVGFGLCLWLMLQAGELSLGQGGFITIGAYTTGILVAKYKLISIVWLGYLAGAVAAAILALMLGYLIVHLKRIFFLLVTWSFAEMLHPVLTSFDHPFGGAMGIIDIPGPEGLSLFSETWTGYYYIALVYGFAVLWIVWRLAGSKIGLINKSIGQNDTLVTFCGLHVRKYKVMVFVVGCFITGIGGGILASYLSAISPETFTFFTSLDIIMFNLIGGMGTMAGPIVGAVILSGLNEYLFAVGYWRMVVYGLIIIFFITLLPGGMVSLPAVVRARFSRKVEKQEAAHHG</sequence>
<feature type="transmembrane region" description="Helical" evidence="6">
    <location>
        <begin position="202"/>
        <end position="227"/>
    </location>
</feature>
<keyword evidence="2" id="KW-1003">Cell membrane</keyword>
<evidence type="ECO:0000256" key="1">
    <source>
        <dbReference type="ARBA" id="ARBA00004651"/>
    </source>
</evidence>
<feature type="transmembrane region" description="Helical" evidence="6">
    <location>
        <begin position="74"/>
        <end position="97"/>
    </location>
</feature>
<feature type="transmembrane region" description="Helical" evidence="6">
    <location>
        <begin position="152"/>
        <end position="172"/>
    </location>
</feature>
<dbReference type="InterPro" id="IPR001851">
    <property type="entry name" value="ABC_transp_permease"/>
</dbReference>
<reference evidence="8" key="1">
    <citation type="journal article" date="2023" name="Arch. Microbiol.">
        <title>Desulfoferula mesophilus gen. nov. sp. nov., a mesophilic sulfate-reducing bacterium isolated from a brackish lake sediment.</title>
        <authorList>
            <person name="Watanabe T."/>
            <person name="Yabe T."/>
            <person name="Tsuji J.M."/>
            <person name="Fukui M."/>
        </authorList>
    </citation>
    <scope>NUCLEOTIDE SEQUENCE [LARGE SCALE GENOMIC DNA]</scope>
    <source>
        <strain evidence="8">12FAK</strain>
    </source>
</reference>
<accession>A0AAU9EBS0</accession>
<dbReference type="InterPro" id="IPR043428">
    <property type="entry name" value="LivM-like"/>
</dbReference>
<evidence type="ECO:0000256" key="2">
    <source>
        <dbReference type="ARBA" id="ARBA00022475"/>
    </source>
</evidence>
<dbReference type="EMBL" id="AP028679">
    <property type="protein sequence ID" value="BEQ13430.1"/>
    <property type="molecule type" value="Genomic_DNA"/>
</dbReference>
<dbReference type="GO" id="GO:0015658">
    <property type="term" value="F:branched-chain amino acid transmembrane transporter activity"/>
    <property type="evidence" value="ECO:0007669"/>
    <property type="project" value="InterPro"/>
</dbReference>
<evidence type="ECO:0000313" key="8">
    <source>
        <dbReference type="Proteomes" id="UP001366166"/>
    </source>
</evidence>
<dbReference type="GO" id="GO:0005886">
    <property type="term" value="C:plasma membrane"/>
    <property type="evidence" value="ECO:0007669"/>
    <property type="project" value="UniProtKB-SubCell"/>
</dbReference>
<dbReference type="AlphaFoldDB" id="A0AAU9EBS0"/>
<feature type="transmembrane region" description="Helical" evidence="6">
    <location>
        <begin position="239"/>
        <end position="264"/>
    </location>
</feature>
<proteinExistence type="predicted"/>
<keyword evidence="3 6" id="KW-0812">Transmembrane</keyword>
<feature type="transmembrane region" description="Helical" evidence="6">
    <location>
        <begin position="276"/>
        <end position="301"/>
    </location>
</feature>
<dbReference type="KEGG" id="dmp:FAK_04960"/>
<dbReference type="PANTHER" id="PTHR30482">
    <property type="entry name" value="HIGH-AFFINITY BRANCHED-CHAIN AMINO ACID TRANSPORT SYSTEM PERMEASE"/>
    <property type="match status" value="1"/>
</dbReference>
<dbReference type="CDD" id="cd06581">
    <property type="entry name" value="TM_PBP1_LivM_like"/>
    <property type="match status" value="1"/>
</dbReference>
<comment type="subcellular location">
    <subcellularLocation>
        <location evidence="1">Cell membrane</location>
        <topology evidence="1">Multi-pass membrane protein</topology>
    </subcellularLocation>
</comment>
<keyword evidence="4 6" id="KW-1133">Transmembrane helix</keyword>
<organism evidence="7 8">
    <name type="scientific">Desulfoferula mesophila</name>
    <dbReference type="NCBI Taxonomy" id="3058419"/>
    <lineage>
        <taxon>Bacteria</taxon>
        <taxon>Pseudomonadati</taxon>
        <taxon>Thermodesulfobacteriota</taxon>
        <taxon>Desulfarculia</taxon>
        <taxon>Desulfarculales</taxon>
        <taxon>Desulfarculaceae</taxon>
        <taxon>Desulfoferula</taxon>
    </lineage>
</organism>